<keyword evidence="5" id="KW-1185">Reference proteome</keyword>
<dbReference type="Pfam" id="PF01648">
    <property type="entry name" value="ACPS"/>
    <property type="match status" value="1"/>
</dbReference>
<dbReference type="GO" id="GO:0019878">
    <property type="term" value="P:lysine biosynthetic process via aminoadipic acid"/>
    <property type="evidence" value="ECO:0007669"/>
    <property type="project" value="TreeGrafter"/>
</dbReference>
<dbReference type="RefSeq" id="WP_214363161.1">
    <property type="nucleotide sequence ID" value="NZ_JAEKFT010000026.1"/>
</dbReference>
<keyword evidence="2 4" id="KW-0808">Transferase</keyword>
<feature type="domain" description="4'-phosphopantetheinyl transferase" evidence="3">
    <location>
        <begin position="104"/>
        <end position="174"/>
    </location>
</feature>
<dbReference type="Proteomes" id="UP000694660">
    <property type="component" value="Unassembled WGS sequence"/>
</dbReference>
<dbReference type="EMBL" id="JAEKFT010000026">
    <property type="protein sequence ID" value="MBT0963225.1"/>
    <property type="molecule type" value="Genomic_DNA"/>
</dbReference>
<evidence type="ECO:0000313" key="5">
    <source>
        <dbReference type="Proteomes" id="UP000694660"/>
    </source>
</evidence>
<sequence length="243" mass="26366">MTAPPALQLFIATTDALGGRTDLLSADELPRLQAMSSNRRRTQFCAGRALLRLALGHVRGLPPQPWPFMLDDGRPVLAGRQAPQLSLSHSGGHVACAISLTGRCGIDLQADTGRSPRGIADTFFAPADVDWLERQPDFARAFQALWVLKEAWAKASGEPLLAVLQGVRFEPLPTTPTPDRMRQVGTWHPSPTLSLGWAAERPGAAPTLLGWETDGFVPMAAAFTDWRRVDSVPPTMPNGREHP</sequence>
<evidence type="ECO:0000313" key="4">
    <source>
        <dbReference type="EMBL" id="MBT0963225.1"/>
    </source>
</evidence>
<dbReference type="GO" id="GO:0000287">
    <property type="term" value="F:magnesium ion binding"/>
    <property type="evidence" value="ECO:0007669"/>
    <property type="project" value="InterPro"/>
</dbReference>
<accession>A0A944DAJ8</accession>
<dbReference type="GO" id="GO:0005829">
    <property type="term" value="C:cytosol"/>
    <property type="evidence" value="ECO:0007669"/>
    <property type="project" value="TreeGrafter"/>
</dbReference>
<name>A0A944DAJ8_DENI1</name>
<dbReference type="PANTHER" id="PTHR12215">
    <property type="entry name" value="PHOSPHOPANTETHEINE TRANSFERASE"/>
    <property type="match status" value="1"/>
</dbReference>
<dbReference type="InterPro" id="IPR037143">
    <property type="entry name" value="4-PPantetheinyl_Trfase_dom_sf"/>
</dbReference>
<organism evidence="4 5">
    <name type="scientific">Denitromonas iodatirespirans</name>
    <dbReference type="NCBI Taxonomy" id="2795389"/>
    <lineage>
        <taxon>Bacteria</taxon>
        <taxon>Pseudomonadati</taxon>
        <taxon>Pseudomonadota</taxon>
        <taxon>Betaproteobacteria</taxon>
        <taxon>Rhodocyclales</taxon>
        <taxon>Zoogloeaceae</taxon>
        <taxon>Denitromonas</taxon>
    </lineage>
</organism>
<dbReference type="AlphaFoldDB" id="A0A944DAJ8"/>
<protein>
    <submittedName>
        <fullName evidence="4">4'-phosphopantetheinyl transferase superfamily protein</fullName>
    </submittedName>
</protein>
<dbReference type="SUPFAM" id="SSF56214">
    <property type="entry name" value="4'-phosphopantetheinyl transferase"/>
    <property type="match status" value="2"/>
</dbReference>
<dbReference type="InterPro" id="IPR050559">
    <property type="entry name" value="P-Pant_transferase_sf"/>
</dbReference>
<dbReference type="GO" id="GO:0008897">
    <property type="term" value="F:holo-[acyl-carrier-protein] synthase activity"/>
    <property type="evidence" value="ECO:0007669"/>
    <property type="project" value="InterPro"/>
</dbReference>
<evidence type="ECO:0000259" key="3">
    <source>
        <dbReference type="Pfam" id="PF01648"/>
    </source>
</evidence>
<evidence type="ECO:0000256" key="1">
    <source>
        <dbReference type="ARBA" id="ARBA00010990"/>
    </source>
</evidence>
<dbReference type="InterPro" id="IPR008278">
    <property type="entry name" value="4-PPantetheinyl_Trfase_dom"/>
</dbReference>
<evidence type="ECO:0000256" key="2">
    <source>
        <dbReference type="ARBA" id="ARBA00022679"/>
    </source>
</evidence>
<reference evidence="5" key="1">
    <citation type="journal article" date="2022" name="ISME J.">
        <title>Genetic and phylogenetic analysis of dissimilatory iodate-reducing bacteria identifies potential niches across the world's oceans.</title>
        <authorList>
            <person name="Reyes-Umana V."/>
            <person name="Henning Z."/>
            <person name="Lee K."/>
            <person name="Barnum T.P."/>
            <person name="Coates J.D."/>
        </authorList>
    </citation>
    <scope>NUCLEOTIDE SEQUENCE [LARGE SCALE GENOMIC DNA]</scope>
    <source>
        <strain evidence="5">IR12</strain>
    </source>
</reference>
<proteinExistence type="inferred from homology"/>
<comment type="similarity">
    <text evidence="1">Belongs to the P-Pant transferase superfamily. Gsp/Sfp/HetI/AcpT family.</text>
</comment>
<dbReference type="PANTHER" id="PTHR12215:SF10">
    <property type="entry name" value="L-AMINOADIPATE-SEMIALDEHYDE DEHYDROGENASE-PHOSPHOPANTETHEINYL TRANSFERASE"/>
    <property type="match status" value="1"/>
</dbReference>
<dbReference type="Gene3D" id="3.90.470.20">
    <property type="entry name" value="4'-phosphopantetheinyl transferase domain"/>
    <property type="match status" value="1"/>
</dbReference>
<comment type="caution">
    <text evidence="4">The sequence shown here is derived from an EMBL/GenBank/DDBJ whole genome shotgun (WGS) entry which is preliminary data.</text>
</comment>
<gene>
    <name evidence="4" type="ORF">I8J34_18745</name>
</gene>